<reference evidence="1" key="1">
    <citation type="submission" date="2019-10" db="EMBL/GenBank/DDBJ databases">
        <authorList>
            <person name="Soares A.E.R."/>
            <person name="Aleixo A."/>
            <person name="Schneider P."/>
            <person name="Miyaki C.Y."/>
            <person name="Schneider M.P."/>
            <person name="Mello C."/>
            <person name="Vasconcelos A.T.R."/>
        </authorList>
    </citation>
    <scope>NUCLEOTIDE SEQUENCE</scope>
    <source>
        <tissue evidence="1">Muscle</tissue>
    </source>
</reference>
<dbReference type="EMBL" id="WHWB01034506">
    <property type="protein sequence ID" value="KAJ7409015.1"/>
    <property type="molecule type" value="Genomic_DNA"/>
</dbReference>
<evidence type="ECO:0000313" key="2">
    <source>
        <dbReference type="Proteomes" id="UP001145742"/>
    </source>
</evidence>
<keyword evidence="2" id="KW-1185">Reference proteome</keyword>
<gene>
    <name evidence="1" type="ORF">WISP_117057</name>
</gene>
<comment type="caution">
    <text evidence="1">The sequence shown here is derived from an EMBL/GenBank/DDBJ whole genome shotgun (WGS) entry which is preliminary data.</text>
</comment>
<sequence>MRFNKITCKGLHLGQGNPQYQYRLEDEGFEKEPCQEELGDTGREKTRHDLAMCAHSPESQPYQKRHDQQVKEGDFPLYSALVRPHREYCMEL</sequence>
<proteinExistence type="predicted"/>
<evidence type="ECO:0000313" key="1">
    <source>
        <dbReference type="EMBL" id="KAJ7409015.1"/>
    </source>
</evidence>
<accession>A0ABQ9CTS2</accession>
<dbReference type="Proteomes" id="UP001145742">
    <property type="component" value="Unassembled WGS sequence"/>
</dbReference>
<organism evidence="1 2">
    <name type="scientific">Willisornis vidua</name>
    <name type="common">Xingu scale-backed antbird</name>
    <dbReference type="NCBI Taxonomy" id="1566151"/>
    <lineage>
        <taxon>Eukaryota</taxon>
        <taxon>Metazoa</taxon>
        <taxon>Chordata</taxon>
        <taxon>Craniata</taxon>
        <taxon>Vertebrata</taxon>
        <taxon>Euteleostomi</taxon>
        <taxon>Archelosauria</taxon>
        <taxon>Archosauria</taxon>
        <taxon>Dinosauria</taxon>
        <taxon>Saurischia</taxon>
        <taxon>Theropoda</taxon>
        <taxon>Coelurosauria</taxon>
        <taxon>Aves</taxon>
        <taxon>Neognathae</taxon>
        <taxon>Neoaves</taxon>
        <taxon>Telluraves</taxon>
        <taxon>Australaves</taxon>
        <taxon>Passeriformes</taxon>
        <taxon>Thamnophilidae</taxon>
        <taxon>Willisornis</taxon>
    </lineage>
</organism>
<protein>
    <submittedName>
        <fullName evidence="1">Uncharacterized protein</fullName>
    </submittedName>
</protein>
<name>A0ABQ9CTS2_9PASS</name>